<evidence type="ECO:0000313" key="5">
    <source>
        <dbReference type="Proteomes" id="UP000316092"/>
    </source>
</evidence>
<reference evidence="4 5" key="1">
    <citation type="submission" date="2019-07" db="EMBL/GenBank/DDBJ databases">
        <title>Deinococcus detaillus sp. nov., isolated from humus soil in Antarctica.</title>
        <authorList>
            <person name="Zhang K."/>
        </authorList>
    </citation>
    <scope>NUCLEOTIDE SEQUENCE [LARGE SCALE GENOMIC DNA]</scope>
    <source>
        <strain evidence="4 5">H1</strain>
    </source>
</reference>
<keyword evidence="2" id="KW-0560">Oxidoreductase</keyword>
<dbReference type="PANTHER" id="PTHR42760">
    <property type="entry name" value="SHORT-CHAIN DEHYDROGENASES/REDUCTASES FAMILY MEMBER"/>
    <property type="match status" value="1"/>
</dbReference>
<dbReference type="InterPro" id="IPR020904">
    <property type="entry name" value="Sc_DH/Rdtase_CS"/>
</dbReference>
<evidence type="ECO:0000256" key="2">
    <source>
        <dbReference type="ARBA" id="ARBA00023002"/>
    </source>
</evidence>
<dbReference type="FunFam" id="3.40.50.720:FF:000084">
    <property type="entry name" value="Short-chain dehydrogenase reductase"/>
    <property type="match status" value="1"/>
</dbReference>
<protein>
    <submittedName>
        <fullName evidence="4">SDR family oxidoreductase</fullName>
    </submittedName>
</protein>
<dbReference type="Gene3D" id="3.40.50.720">
    <property type="entry name" value="NAD(P)-binding Rossmann-like Domain"/>
    <property type="match status" value="1"/>
</dbReference>
<evidence type="ECO:0000256" key="1">
    <source>
        <dbReference type="ARBA" id="ARBA00006484"/>
    </source>
</evidence>
<dbReference type="Pfam" id="PF00106">
    <property type="entry name" value="adh_short"/>
    <property type="match status" value="1"/>
</dbReference>
<dbReference type="CDD" id="cd05233">
    <property type="entry name" value="SDR_c"/>
    <property type="match status" value="1"/>
</dbReference>
<comment type="caution">
    <text evidence="4">The sequence shown here is derived from an EMBL/GenBank/DDBJ whole genome shotgun (WGS) entry which is preliminary data.</text>
</comment>
<evidence type="ECO:0000256" key="3">
    <source>
        <dbReference type="RuleBase" id="RU000363"/>
    </source>
</evidence>
<dbReference type="InterPro" id="IPR002347">
    <property type="entry name" value="SDR_fam"/>
</dbReference>
<dbReference type="AlphaFoldDB" id="A0A553UNF6"/>
<dbReference type="OrthoDB" id="9803333at2"/>
<evidence type="ECO:0000313" key="4">
    <source>
        <dbReference type="EMBL" id="TSA81743.1"/>
    </source>
</evidence>
<dbReference type="InterPro" id="IPR036291">
    <property type="entry name" value="NAD(P)-bd_dom_sf"/>
</dbReference>
<keyword evidence="5" id="KW-1185">Reference proteome</keyword>
<dbReference type="Proteomes" id="UP000316092">
    <property type="component" value="Unassembled WGS sequence"/>
</dbReference>
<accession>A0A553UNF6</accession>
<dbReference type="PANTHER" id="PTHR42760:SF133">
    <property type="entry name" value="3-OXOACYL-[ACYL-CARRIER-PROTEIN] REDUCTASE"/>
    <property type="match status" value="1"/>
</dbReference>
<dbReference type="GO" id="GO:0016616">
    <property type="term" value="F:oxidoreductase activity, acting on the CH-OH group of donors, NAD or NADP as acceptor"/>
    <property type="evidence" value="ECO:0007669"/>
    <property type="project" value="TreeGrafter"/>
</dbReference>
<dbReference type="SUPFAM" id="SSF51735">
    <property type="entry name" value="NAD(P)-binding Rossmann-fold domains"/>
    <property type="match status" value="1"/>
</dbReference>
<dbReference type="EMBL" id="VKDB01000021">
    <property type="protein sequence ID" value="TSA81743.1"/>
    <property type="molecule type" value="Genomic_DNA"/>
</dbReference>
<gene>
    <name evidence="4" type="ORF">FNU79_14935</name>
</gene>
<comment type="similarity">
    <text evidence="1 3">Belongs to the short-chain dehydrogenases/reductases (SDR) family.</text>
</comment>
<dbReference type="PRINTS" id="PR00081">
    <property type="entry name" value="GDHRDH"/>
</dbReference>
<proteinExistence type="inferred from homology"/>
<sequence length="259" mass="27685">MSSSSDTQLRSSAKLTGKVCLVTGAARGIGRAVAQRFAEEGAVVYGVDQHIQELEVQMQALSARGLSALACPADLTRPEEVKQVIDQITAQSSGLDVLANVAGIIALKTLEETTLEEWDRILAVNLRAPFLTCQAAASTMKRAGRGSIINVSSRAGVMGFADEVAYCASKWGLEGLSRAIADDFGPHGVAVNTLTPGTPTHTAMSEQTYSAETRKVWRDPSVITSAFVYLALQTSSGLHNHYVNAWELSECLRSEGWEV</sequence>
<dbReference type="PRINTS" id="PR00080">
    <property type="entry name" value="SDRFAMILY"/>
</dbReference>
<name>A0A553UNF6_9DEIO</name>
<organism evidence="4 5">
    <name type="scientific">Deinococcus detaillensis</name>
    <dbReference type="NCBI Taxonomy" id="2592048"/>
    <lineage>
        <taxon>Bacteria</taxon>
        <taxon>Thermotogati</taxon>
        <taxon>Deinococcota</taxon>
        <taxon>Deinococci</taxon>
        <taxon>Deinococcales</taxon>
        <taxon>Deinococcaceae</taxon>
        <taxon>Deinococcus</taxon>
    </lineage>
</organism>
<dbReference type="PROSITE" id="PS00061">
    <property type="entry name" value="ADH_SHORT"/>
    <property type="match status" value="1"/>
</dbReference>